<accession>A0A816MGF9</accession>
<dbReference type="Gene3D" id="3.60.10.10">
    <property type="entry name" value="Endonuclease/exonuclease/phosphatase"/>
    <property type="match status" value="1"/>
</dbReference>
<dbReference type="SUPFAM" id="SSF56219">
    <property type="entry name" value="DNase I-like"/>
    <property type="match status" value="1"/>
</dbReference>
<feature type="compositionally biased region" description="Basic and acidic residues" evidence="1">
    <location>
        <begin position="41"/>
        <end position="51"/>
    </location>
</feature>
<evidence type="ECO:0000313" key="2">
    <source>
        <dbReference type="EMBL" id="CAF1982157.1"/>
    </source>
</evidence>
<feature type="non-terminal residue" evidence="2">
    <location>
        <position position="721"/>
    </location>
</feature>
<comment type="caution">
    <text evidence="2">The sequence shown here is derived from an EMBL/GenBank/DDBJ whole genome shotgun (WGS) entry which is preliminary data.</text>
</comment>
<gene>
    <name evidence="2" type="ORF">MBJ925_LOCUS7344</name>
</gene>
<dbReference type="EMBL" id="CAJNRE010002501">
    <property type="protein sequence ID" value="CAF1982157.1"/>
    <property type="molecule type" value="Genomic_DNA"/>
</dbReference>
<evidence type="ECO:0008006" key="4">
    <source>
        <dbReference type="Google" id="ProtNLM"/>
    </source>
</evidence>
<dbReference type="InterPro" id="IPR036691">
    <property type="entry name" value="Endo/exonu/phosph_ase_sf"/>
</dbReference>
<protein>
    <recommendedName>
        <fullName evidence="4">Endonuclease/exonuclease/phosphatase domain-containing protein</fullName>
    </recommendedName>
</protein>
<feature type="region of interest" description="Disordered" evidence="1">
    <location>
        <begin position="36"/>
        <end position="78"/>
    </location>
</feature>
<evidence type="ECO:0000313" key="3">
    <source>
        <dbReference type="Proteomes" id="UP000663824"/>
    </source>
</evidence>
<evidence type="ECO:0000256" key="1">
    <source>
        <dbReference type="SAM" id="MobiDB-lite"/>
    </source>
</evidence>
<feature type="compositionally biased region" description="Basic and acidic residues" evidence="1">
    <location>
        <begin position="10"/>
        <end position="20"/>
    </location>
</feature>
<proteinExistence type="predicted"/>
<dbReference type="AlphaFoldDB" id="A0A816MGF9"/>
<dbReference type="Proteomes" id="UP000663824">
    <property type="component" value="Unassembled WGS sequence"/>
</dbReference>
<feature type="region of interest" description="Disordered" evidence="1">
    <location>
        <begin position="1"/>
        <end position="20"/>
    </location>
</feature>
<sequence length="721" mass="83298">MTSDSVSSLHRGDQHHLQVKNDDVIESELRNMLTSNSNNALDDHLTHDLNKNNKKKQKQNTRDESQALNAGEASRVNPTTINIVDSNPDHNQIHAVNDNQHRLSLNNFVITNESTRFAQTRYPFPPLVLRFSSGKVTVNQIKESLLDHCKKNHQFDVQVINCRLSSHIFSDNEYDILIYVKDAASFSFLLDEAHWPSVIGNKKYFFPSTLAIPPQLCLLIKNVDLHIDFYEFCTDIRTNYSHIKNIIRMKNKFQNDIKMVKVELTSSSVRDELLNKKRIIVNYIIYDIIEYLAPANVLICSTCMALGYFKKQCTQIKETCRTCGDQVEDMKNHKCSNVEKCVHCGRNHKSSSLKCPVVKSFRAELTRKILQIDNQSSPDSRLLNKNVIFNSTNFPPPPAPKSSTLLLNPMMVKLDELINKLSKVKDRLDKFEAKHDKFEQFISDKNRNDETIIQNMNDMSNNYMILRKDVVQQNFFIERHENLFCKLLIPMLEDVFTFISAKNQNQKGNPLDADLKCRINRYFIQMKKATEAKANVSLSSFDFNLLSEILSEWEDSLFLDSCLSLWHNYVTLHKTSFHSSLHVLSFNVRGLELRWQEVLLLISSFNFDILILLETGNIELPFFQKIFNNFKMFYQKGENKNGGVLVLLKLDIQVTRIECKLPNVCILDIKGEEVLRIAGVYAPESKSWTWDDLSQFLSRKCVVFGDFNVDIDHDGKKAETL</sequence>
<organism evidence="2 3">
    <name type="scientific">Rotaria magnacalcarata</name>
    <dbReference type="NCBI Taxonomy" id="392030"/>
    <lineage>
        <taxon>Eukaryota</taxon>
        <taxon>Metazoa</taxon>
        <taxon>Spiralia</taxon>
        <taxon>Gnathifera</taxon>
        <taxon>Rotifera</taxon>
        <taxon>Eurotatoria</taxon>
        <taxon>Bdelloidea</taxon>
        <taxon>Philodinida</taxon>
        <taxon>Philodinidae</taxon>
        <taxon>Rotaria</taxon>
    </lineage>
</organism>
<reference evidence="2" key="1">
    <citation type="submission" date="2021-02" db="EMBL/GenBank/DDBJ databases">
        <authorList>
            <person name="Nowell W R."/>
        </authorList>
    </citation>
    <scope>NUCLEOTIDE SEQUENCE</scope>
</reference>
<name>A0A816MGF9_9BILA</name>